<dbReference type="SUPFAM" id="SSF47240">
    <property type="entry name" value="Ferritin-like"/>
    <property type="match status" value="1"/>
</dbReference>
<keyword evidence="5" id="KW-0408">Iron</keyword>
<feature type="domain" description="Ferritin-like diiron" evidence="7">
    <location>
        <begin position="1"/>
        <end position="145"/>
    </location>
</feature>
<organism evidence="8 9">
    <name type="scientific">Methanobrevibacter filiformis</name>
    <dbReference type="NCBI Taxonomy" id="55758"/>
    <lineage>
        <taxon>Archaea</taxon>
        <taxon>Methanobacteriati</taxon>
        <taxon>Methanobacteriota</taxon>
        <taxon>Methanomada group</taxon>
        <taxon>Methanobacteria</taxon>
        <taxon>Methanobacteriales</taxon>
        <taxon>Methanobacteriaceae</taxon>
        <taxon>Methanobrevibacter</taxon>
    </lineage>
</organism>
<keyword evidence="9" id="KW-1185">Reference proteome</keyword>
<dbReference type="Proteomes" id="UP000077066">
    <property type="component" value="Unassembled WGS sequence"/>
</dbReference>
<sequence>MSKTLENLTKAFIGESQARNRYTIYSKQATKEGFHEIAEIFLKTADNEREHAKWLFRLINQIKENDDPVIVEADANTILGDTATNLRSAIEGEHYEANTMYPEFAEIAKEEGFNEIAIRLENIGKAEVHHENRYKNLLKNVEDGTILLKDTKVTWECRKCGFSVEGTKPPAKCPSCDHPEEYFEIICEKY</sequence>
<dbReference type="InterPro" id="IPR003251">
    <property type="entry name" value="Rr_diiron-bd_dom"/>
</dbReference>
<name>A0A166BLH7_9EURY</name>
<dbReference type="InterPro" id="IPR048574">
    <property type="entry name" value="RUBY_RBDX"/>
</dbReference>
<dbReference type="EMBL" id="LWMT01000203">
    <property type="protein sequence ID" value="KZX13526.1"/>
    <property type="molecule type" value="Genomic_DNA"/>
</dbReference>
<dbReference type="CDD" id="cd01041">
    <property type="entry name" value="Rubrerythrin"/>
    <property type="match status" value="1"/>
</dbReference>
<dbReference type="InterPro" id="IPR009040">
    <property type="entry name" value="Ferritin-like_diiron"/>
</dbReference>
<evidence type="ECO:0000256" key="3">
    <source>
        <dbReference type="ARBA" id="ARBA00022723"/>
    </source>
</evidence>
<dbReference type="OrthoDB" id="45654at2157"/>
<evidence type="ECO:0000256" key="2">
    <source>
        <dbReference type="ARBA" id="ARBA00022448"/>
    </source>
</evidence>
<keyword evidence="2" id="KW-0813">Transport</keyword>
<reference evidence="8 9" key="1">
    <citation type="submission" date="2016-04" db="EMBL/GenBank/DDBJ databases">
        <title>Genome sequence of Methanobrevibacter filiformis DSM 11501.</title>
        <authorList>
            <person name="Poehlein A."/>
            <person name="Seedorf H."/>
            <person name="Daniel R."/>
        </authorList>
    </citation>
    <scope>NUCLEOTIDE SEQUENCE [LARGE SCALE GENOMIC DNA]</scope>
    <source>
        <strain evidence="8 9">DSM 11501</strain>
    </source>
</reference>
<evidence type="ECO:0000256" key="4">
    <source>
        <dbReference type="ARBA" id="ARBA00022982"/>
    </source>
</evidence>
<dbReference type="GO" id="GO:0005506">
    <property type="term" value="F:iron ion binding"/>
    <property type="evidence" value="ECO:0007669"/>
    <property type="project" value="InterPro"/>
</dbReference>
<gene>
    <name evidence="8" type="primary">rbr1</name>
    <name evidence="8" type="ORF">MBFIL_10480</name>
</gene>
<evidence type="ECO:0000313" key="9">
    <source>
        <dbReference type="Proteomes" id="UP000077066"/>
    </source>
</evidence>
<dbReference type="Pfam" id="PF21349">
    <property type="entry name" value="RUBY_RBDX"/>
    <property type="match status" value="1"/>
</dbReference>
<dbReference type="AlphaFoldDB" id="A0A166BLH7"/>
<dbReference type="PANTHER" id="PTHR43865:SF1">
    <property type="entry name" value="RUBRERYTHRIN-RELATED"/>
    <property type="match status" value="1"/>
</dbReference>
<protein>
    <submittedName>
        <fullName evidence="8">Rubrerythrin-1</fullName>
        <ecNumber evidence="8">1.11.1.1</ecNumber>
    </submittedName>
</protein>
<dbReference type="Gene3D" id="1.20.1260.10">
    <property type="match status" value="1"/>
</dbReference>
<keyword evidence="4" id="KW-0249">Electron transport</keyword>
<keyword evidence="8" id="KW-0575">Peroxidase</keyword>
<dbReference type="NCBIfam" id="NF045767">
    <property type="entry name" value="RuberyRbr"/>
    <property type="match status" value="1"/>
</dbReference>
<evidence type="ECO:0000256" key="5">
    <source>
        <dbReference type="ARBA" id="ARBA00023004"/>
    </source>
</evidence>
<evidence type="ECO:0000259" key="7">
    <source>
        <dbReference type="PROSITE" id="PS50905"/>
    </source>
</evidence>
<dbReference type="Gene3D" id="2.20.28.10">
    <property type="match status" value="1"/>
</dbReference>
<dbReference type="PROSITE" id="PS50903">
    <property type="entry name" value="RUBREDOXIN_LIKE"/>
    <property type="match status" value="1"/>
</dbReference>
<feature type="domain" description="Rubredoxin-like" evidence="6">
    <location>
        <begin position="152"/>
        <end position="186"/>
    </location>
</feature>
<dbReference type="InterPro" id="IPR052364">
    <property type="entry name" value="Rubrerythrin"/>
</dbReference>
<evidence type="ECO:0000256" key="1">
    <source>
        <dbReference type="ARBA" id="ARBA00001965"/>
    </source>
</evidence>
<evidence type="ECO:0000259" key="6">
    <source>
        <dbReference type="PROSITE" id="PS50903"/>
    </source>
</evidence>
<accession>A0A166BLH7</accession>
<dbReference type="Pfam" id="PF02915">
    <property type="entry name" value="Rubrerythrin"/>
    <property type="match status" value="1"/>
</dbReference>
<evidence type="ECO:0000313" key="8">
    <source>
        <dbReference type="EMBL" id="KZX13526.1"/>
    </source>
</evidence>
<keyword evidence="3" id="KW-0479">Metal-binding</keyword>
<comment type="caution">
    <text evidence="8">The sequence shown here is derived from an EMBL/GenBank/DDBJ whole genome shotgun (WGS) entry which is preliminary data.</text>
</comment>
<dbReference type="InterPro" id="IPR012347">
    <property type="entry name" value="Ferritin-like"/>
</dbReference>
<dbReference type="SUPFAM" id="SSF57802">
    <property type="entry name" value="Rubredoxin-like"/>
    <property type="match status" value="1"/>
</dbReference>
<dbReference type="CDD" id="cd00729">
    <property type="entry name" value="rubredoxin_SM"/>
    <property type="match status" value="1"/>
</dbReference>
<dbReference type="InterPro" id="IPR024934">
    <property type="entry name" value="Rubredoxin-like_dom"/>
</dbReference>
<dbReference type="EC" id="1.11.1.1" evidence="8"/>
<comment type="cofactor">
    <cofactor evidence="1">
        <name>Fe(3+)</name>
        <dbReference type="ChEBI" id="CHEBI:29034"/>
    </cofactor>
</comment>
<dbReference type="GO" id="GO:0016692">
    <property type="term" value="F:NADH peroxidase activity"/>
    <property type="evidence" value="ECO:0007669"/>
    <property type="project" value="UniProtKB-EC"/>
</dbReference>
<keyword evidence="8" id="KW-0560">Oxidoreductase</keyword>
<dbReference type="InterPro" id="IPR009078">
    <property type="entry name" value="Ferritin-like_SF"/>
</dbReference>
<dbReference type="PATRIC" id="fig|55758.3.peg.1197"/>
<dbReference type="PANTHER" id="PTHR43865">
    <property type="entry name" value="RUBRERYTHRIN-RELATED"/>
    <property type="match status" value="1"/>
</dbReference>
<dbReference type="STRING" id="55758.MBFIL_10480"/>
<proteinExistence type="predicted"/>
<dbReference type="PROSITE" id="PS50905">
    <property type="entry name" value="FERRITIN_LIKE"/>
    <property type="match status" value="1"/>
</dbReference>